<dbReference type="AlphaFoldDB" id="L8HJ42"/>
<evidence type="ECO:0000313" key="1">
    <source>
        <dbReference type="EMBL" id="ELR24426.1"/>
    </source>
</evidence>
<dbReference type="VEuPathDB" id="AmoebaDB:ACA1_039480"/>
<reference evidence="1 2" key="1">
    <citation type="journal article" date="2013" name="Genome Biol.">
        <title>Genome of Acanthamoeba castellanii highlights extensive lateral gene transfer and early evolution of tyrosine kinase signaling.</title>
        <authorList>
            <person name="Clarke M."/>
            <person name="Lohan A.J."/>
            <person name="Liu B."/>
            <person name="Lagkouvardos I."/>
            <person name="Roy S."/>
            <person name="Zafar N."/>
            <person name="Bertelli C."/>
            <person name="Schilde C."/>
            <person name="Kianianmomeni A."/>
            <person name="Burglin T.R."/>
            <person name="Frech C."/>
            <person name="Turcotte B."/>
            <person name="Kopec K.O."/>
            <person name="Synnott J.M."/>
            <person name="Choo C."/>
            <person name="Paponov I."/>
            <person name="Finkler A."/>
            <person name="Soon Heng Tan C."/>
            <person name="Hutchins A.P."/>
            <person name="Weinmeier T."/>
            <person name="Rattei T."/>
            <person name="Chu J.S."/>
            <person name="Gimenez G."/>
            <person name="Irimia M."/>
            <person name="Rigden D.J."/>
            <person name="Fitzpatrick D.A."/>
            <person name="Lorenzo-Morales J."/>
            <person name="Bateman A."/>
            <person name="Chiu C.H."/>
            <person name="Tang P."/>
            <person name="Hegemann P."/>
            <person name="Fromm H."/>
            <person name="Raoult D."/>
            <person name="Greub G."/>
            <person name="Miranda-Saavedra D."/>
            <person name="Chen N."/>
            <person name="Nash P."/>
            <person name="Ginger M.L."/>
            <person name="Horn M."/>
            <person name="Schaap P."/>
            <person name="Caler L."/>
            <person name="Loftus B."/>
        </authorList>
    </citation>
    <scope>NUCLEOTIDE SEQUENCE [LARGE SCALE GENOMIC DNA]</scope>
    <source>
        <strain evidence="1 2">Neff</strain>
    </source>
</reference>
<keyword evidence="2" id="KW-1185">Reference proteome</keyword>
<protein>
    <submittedName>
        <fullName evidence="1">Uncharacterized protein</fullName>
    </submittedName>
</protein>
<dbReference type="KEGG" id="acan:ACA1_039480"/>
<dbReference type="Proteomes" id="UP000011083">
    <property type="component" value="Unassembled WGS sequence"/>
</dbReference>
<sequence length="198" mass="21579">MSYPMYPPGPQSGFVDPAGYPINPSYGDYPPLAYGYGAPSYPPPPGCMGSGYCSMDQYSAGPPAGAYPAQPRGTPSLYGDHHPEELYNHGQQYGMTRGEVDEALKQYQELSEKQQRGETGETTDRGMLGDMILNFRLPSIMEFLTLMGSNRMHYVPVAPGPAPPMYPPPPVYSPYGYPVYPGAKYKAKEDPSSATEQS</sequence>
<accession>L8HJ42</accession>
<gene>
    <name evidence="1" type="ORF">ACA1_039480</name>
</gene>
<dbReference type="GeneID" id="14925449"/>
<organism evidence="1 2">
    <name type="scientific">Acanthamoeba castellanii (strain ATCC 30010 / Neff)</name>
    <dbReference type="NCBI Taxonomy" id="1257118"/>
    <lineage>
        <taxon>Eukaryota</taxon>
        <taxon>Amoebozoa</taxon>
        <taxon>Discosea</taxon>
        <taxon>Longamoebia</taxon>
        <taxon>Centramoebida</taxon>
        <taxon>Acanthamoebidae</taxon>
        <taxon>Acanthamoeba</taxon>
    </lineage>
</organism>
<name>L8HJ42_ACACF</name>
<proteinExistence type="predicted"/>
<dbReference type="EMBL" id="KB007822">
    <property type="protein sequence ID" value="ELR24426.1"/>
    <property type="molecule type" value="Genomic_DNA"/>
</dbReference>
<dbReference type="RefSeq" id="XP_004354814.1">
    <property type="nucleotide sequence ID" value="XM_004354762.1"/>
</dbReference>
<evidence type="ECO:0000313" key="2">
    <source>
        <dbReference type="Proteomes" id="UP000011083"/>
    </source>
</evidence>